<feature type="region of interest" description="Disordered" evidence="1">
    <location>
        <begin position="1"/>
        <end position="24"/>
    </location>
</feature>
<dbReference type="AlphaFoldDB" id="A0A7W2EVF8"/>
<reference evidence="2 3" key="1">
    <citation type="submission" date="2020-07" db="EMBL/GenBank/DDBJ databases">
        <title>Novel species isolated from subtropical streams in China.</title>
        <authorList>
            <person name="Lu H."/>
        </authorList>
    </citation>
    <scope>NUCLEOTIDE SEQUENCE [LARGE SCALE GENOMIC DNA]</scope>
    <source>
        <strain evidence="2 3">LX20W</strain>
    </source>
</reference>
<evidence type="ECO:0000313" key="2">
    <source>
        <dbReference type="EMBL" id="MBA5639320.1"/>
    </source>
</evidence>
<proteinExistence type="predicted"/>
<name>A0A7W2EVF8_9BURK</name>
<evidence type="ECO:0000313" key="3">
    <source>
        <dbReference type="Proteomes" id="UP000534388"/>
    </source>
</evidence>
<keyword evidence="3" id="KW-1185">Reference proteome</keyword>
<gene>
    <name evidence="2" type="ORF">H3H37_19855</name>
</gene>
<comment type="caution">
    <text evidence="2">The sequence shown here is derived from an EMBL/GenBank/DDBJ whole genome shotgun (WGS) entry which is preliminary data.</text>
</comment>
<sequence>MTTPTTKAPSAFQVPPDADVVGPQNEAERRLYELVMEGINSGPSPKTSVAALAEELRARIRPKR</sequence>
<protein>
    <submittedName>
        <fullName evidence="2">Uncharacterized protein</fullName>
    </submittedName>
</protein>
<evidence type="ECO:0000256" key="1">
    <source>
        <dbReference type="SAM" id="MobiDB-lite"/>
    </source>
</evidence>
<accession>A0A7W2EVF8</accession>
<organism evidence="2 3">
    <name type="scientific">Rugamonas brunnea</name>
    <dbReference type="NCBI Taxonomy" id="2758569"/>
    <lineage>
        <taxon>Bacteria</taxon>
        <taxon>Pseudomonadati</taxon>
        <taxon>Pseudomonadota</taxon>
        <taxon>Betaproteobacteria</taxon>
        <taxon>Burkholderiales</taxon>
        <taxon>Oxalobacteraceae</taxon>
        <taxon>Telluria group</taxon>
        <taxon>Rugamonas</taxon>
    </lineage>
</organism>
<dbReference type="RefSeq" id="WP_182165745.1">
    <property type="nucleotide sequence ID" value="NZ_JACEZT010000015.1"/>
</dbReference>
<dbReference type="Proteomes" id="UP000534388">
    <property type="component" value="Unassembled WGS sequence"/>
</dbReference>
<dbReference type="EMBL" id="JACEZT010000015">
    <property type="protein sequence ID" value="MBA5639320.1"/>
    <property type="molecule type" value="Genomic_DNA"/>
</dbReference>